<evidence type="ECO:0000256" key="4">
    <source>
        <dbReference type="ARBA" id="ARBA00013030"/>
    </source>
</evidence>
<accession>A0A8H3EHD6</accession>
<dbReference type="HAMAP" id="MF_00160">
    <property type="entry name" value="SerC_aminotrans_5"/>
    <property type="match status" value="1"/>
</dbReference>
<evidence type="ECO:0000256" key="1">
    <source>
        <dbReference type="ARBA" id="ARBA00001933"/>
    </source>
</evidence>
<evidence type="ECO:0000256" key="8">
    <source>
        <dbReference type="ARBA" id="ARBA00022898"/>
    </source>
</evidence>
<keyword evidence="5" id="KW-0032">Aminotransferase</keyword>
<dbReference type="InterPro" id="IPR015424">
    <property type="entry name" value="PyrdxlP-dep_Trfase"/>
</dbReference>
<dbReference type="GO" id="GO:0006564">
    <property type="term" value="P:L-serine biosynthetic process"/>
    <property type="evidence" value="ECO:0007669"/>
    <property type="project" value="UniProtKB-KW"/>
</dbReference>
<evidence type="ECO:0000313" key="16">
    <source>
        <dbReference type="Proteomes" id="UP000664169"/>
    </source>
</evidence>
<evidence type="ECO:0000256" key="3">
    <source>
        <dbReference type="ARBA" id="ARBA00006904"/>
    </source>
</evidence>
<dbReference type="GO" id="GO:0004648">
    <property type="term" value="F:O-phospho-L-serine:2-oxoglutarate aminotransferase activity"/>
    <property type="evidence" value="ECO:0007669"/>
    <property type="project" value="UniProtKB-EC"/>
</dbReference>
<evidence type="ECO:0000313" key="15">
    <source>
        <dbReference type="EMBL" id="CAF9906574.1"/>
    </source>
</evidence>
<keyword evidence="13" id="KW-0812">Transmembrane</keyword>
<dbReference type="PROSITE" id="PS00595">
    <property type="entry name" value="AA_TRANSFER_CLASS_5"/>
    <property type="match status" value="1"/>
</dbReference>
<keyword evidence="16" id="KW-1185">Reference proteome</keyword>
<evidence type="ECO:0000256" key="12">
    <source>
        <dbReference type="RuleBase" id="RU004504"/>
    </source>
</evidence>
<evidence type="ECO:0000256" key="5">
    <source>
        <dbReference type="ARBA" id="ARBA00022576"/>
    </source>
</evidence>
<gene>
    <name evidence="15" type="ORF">GOMPHAMPRED_004791</name>
</gene>
<name>A0A8H3EHD6_9LECA</name>
<proteinExistence type="inferred from homology"/>
<organism evidence="15 16">
    <name type="scientific">Gomphillus americanus</name>
    <dbReference type="NCBI Taxonomy" id="1940652"/>
    <lineage>
        <taxon>Eukaryota</taxon>
        <taxon>Fungi</taxon>
        <taxon>Dikarya</taxon>
        <taxon>Ascomycota</taxon>
        <taxon>Pezizomycotina</taxon>
        <taxon>Lecanoromycetes</taxon>
        <taxon>OSLEUM clade</taxon>
        <taxon>Ostropomycetidae</taxon>
        <taxon>Ostropales</taxon>
        <taxon>Graphidaceae</taxon>
        <taxon>Gomphilloideae</taxon>
        <taxon>Gomphillus</taxon>
    </lineage>
</organism>
<comment type="caution">
    <text evidence="15">The sequence shown here is derived from an EMBL/GenBank/DDBJ whole genome shotgun (WGS) entry which is preliminary data.</text>
</comment>
<keyword evidence="13" id="KW-0472">Membrane</keyword>
<evidence type="ECO:0000256" key="13">
    <source>
        <dbReference type="SAM" id="Phobius"/>
    </source>
</evidence>
<evidence type="ECO:0000256" key="9">
    <source>
        <dbReference type="ARBA" id="ARBA00023299"/>
    </source>
</evidence>
<dbReference type="Proteomes" id="UP000664169">
    <property type="component" value="Unassembled WGS sequence"/>
</dbReference>
<dbReference type="PANTHER" id="PTHR43247:SF1">
    <property type="entry name" value="PHOSPHOSERINE AMINOTRANSFERASE"/>
    <property type="match status" value="1"/>
</dbReference>
<dbReference type="EMBL" id="CAJPDQ010000003">
    <property type="protein sequence ID" value="CAF9906574.1"/>
    <property type="molecule type" value="Genomic_DNA"/>
</dbReference>
<evidence type="ECO:0000259" key="14">
    <source>
        <dbReference type="Pfam" id="PF00266"/>
    </source>
</evidence>
<sequence>MQKPVDNKAVYHTWILVVLWVFELLAEIIVIGVNGFEVAAVGALLSLANSYNNAVSNGTLVSGCYVDSDGNSYCNSTSYANTGAIGALLAAVAIGLVFGIIFFITHIVQIVQYGRHRLTPRANFTYDCTRFVIWSVILILNIVGVATRGGYILSVIFVALVCTEFGQQSFVTWRQNSRILFPSPNTPSYNLIFITHIQCITNPSQAMPQRGEINYFGAGPAPLSTSVLQKASEALLNYQDLGISIVEISHRSPQATALLEETKAGLKSLLEIPDSHDVIFMQAGASAQFSAVPLNLVAFWIERRRRAVLASLGGSGDESAVLERVRADFQQSFRMDYLVTGSWSLKASQEAALLFEPLGTEYVNVALDARKAGGGKFVSIPEENWTLSQQPGFVYYCDNETVDGVEFPSFPAQLEKLSQEGESIIVADMSSNILSRPVDVSKFGALFFGAQKNISSAGLTVAIIRKDILTAVPPPSFLHAMGIWSPPTVVSWPAIYKANSLYNTLELLPVYIASLVIQDLLTRHGPSKLRGQEALVKTKADALYTVLDKHSNVYKVVPSKQARSRMNICFRVINSSAAESSDANADAEKEFIKGGEQRKLTGIKGHRSVGGIRISNYNAVTEAQIELLVTWLEDFAKSATSPQKANP</sequence>
<evidence type="ECO:0000256" key="6">
    <source>
        <dbReference type="ARBA" id="ARBA00022605"/>
    </source>
</evidence>
<dbReference type="UniPathway" id="UPA00135">
    <property type="reaction ID" value="UER00197"/>
</dbReference>
<comment type="cofactor">
    <cofactor evidence="1 12">
        <name>pyridoxal 5'-phosphate</name>
        <dbReference type="ChEBI" id="CHEBI:597326"/>
    </cofactor>
</comment>
<dbReference type="GO" id="GO:0030170">
    <property type="term" value="F:pyridoxal phosphate binding"/>
    <property type="evidence" value="ECO:0007669"/>
    <property type="project" value="TreeGrafter"/>
</dbReference>
<comment type="catalytic activity">
    <reaction evidence="10">
        <text>4-(phosphooxy)-L-threonine + 2-oxoglutarate = (R)-3-hydroxy-2-oxo-4-phosphooxybutanoate + L-glutamate</text>
        <dbReference type="Rhea" id="RHEA:16573"/>
        <dbReference type="ChEBI" id="CHEBI:16810"/>
        <dbReference type="ChEBI" id="CHEBI:29985"/>
        <dbReference type="ChEBI" id="CHEBI:58452"/>
        <dbReference type="ChEBI" id="CHEBI:58538"/>
        <dbReference type="EC" id="2.6.1.52"/>
    </reaction>
</comment>
<feature type="domain" description="Aminotransferase class V" evidence="14">
    <location>
        <begin position="381"/>
        <end position="628"/>
    </location>
</feature>
<dbReference type="InterPro" id="IPR015422">
    <property type="entry name" value="PyrdxlP-dep_Trfase_small"/>
</dbReference>
<evidence type="ECO:0000256" key="11">
    <source>
        <dbReference type="ARBA" id="ARBA00049007"/>
    </source>
</evidence>
<comment type="similarity">
    <text evidence="3">Belongs to the class-V pyridoxal-phosphate-dependent aminotransferase family. SerC subfamily.</text>
</comment>
<dbReference type="OrthoDB" id="1703350at2759"/>
<dbReference type="GO" id="GO:0005737">
    <property type="term" value="C:cytoplasm"/>
    <property type="evidence" value="ECO:0007669"/>
    <property type="project" value="TreeGrafter"/>
</dbReference>
<keyword evidence="9" id="KW-0718">Serine biosynthesis</keyword>
<dbReference type="InterPro" id="IPR000192">
    <property type="entry name" value="Aminotrans_V_dom"/>
</dbReference>
<feature type="transmembrane region" description="Helical" evidence="13">
    <location>
        <begin position="131"/>
        <end position="161"/>
    </location>
</feature>
<keyword evidence="6" id="KW-0028">Amino-acid biosynthesis</keyword>
<keyword evidence="13" id="KW-1133">Transmembrane helix</keyword>
<dbReference type="Gene3D" id="3.90.1150.10">
    <property type="entry name" value="Aspartate Aminotransferase, domain 1"/>
    <property type="match status" value="1"/>
</dbReference>
<feature type="domain" description="Aminotransferase class V" evidence="14">
    <location>
        <begin position="214"/>
        <end position="312"/>
    </location>
</feature>
<keyword evidence="7" id="KW-0808">Transferase</keyword>
<keyword evidence="8" id="KW-0663">Pyridoxal phosphate</keyword>
<feature type="transmembrane region" description="Helical" evidence="13">
    <location>
        <begin position="12"/>
        <end position="36"/>
    </location>
</feature>
<dbReference type="Gene3D" id="3.40.640.10">
    <property type="entry name" value="Type I PLP-dependent aspartate aminotransferase-like (Major domain)"/>
    <property type="match status" value="1"/>
</dbReference>
<dbReference type="InterPro" id="IPR022278">
    <property type="entry name" value="Pser_aminoTfrase"/>
</dbReference>
<dbReference type="AlphaFoldDB" id="A0A8H3EHD6"/>
<dbReference type="PANTHER" id="PTHR43247">
    <property type="entry name" value="PHOSPHOSERINE AMINOTRANSFERASE"/>
    <property type="match status" value="1"/>
</dbReference>
<dbReference type="EC" id="2.6.1.52" evidence="4"/>
<dbReference type="InterPro" id="IPR020578">
    <property type="entry name" value="Aminotrans_V_PyrdxlP_BS"/>
</dbReference>
<protein>
    <recommendedName>
        <fullName evidence="4">phosphoserine transaminase</fullName>
        <ecNumber evidence="4">2.6.1.52</ecNumber>
    </recommendedName>
</protein>
<dbReference type="FunFam" id="3.90.1150.10:FF:000006">
    <property type="entry name" value="Phosphoserine aminotransferase"/>
    <property type="match status" value="1"/>
</dbReference>
<evidence type="ECO:0000256" key="7">
    <source>
        <dbReference type="ARBA" id="ARBA00022679"/>
    </source>
</evidence>
<dbReference type="Pfam" id="PF00266">
    <property type="entry name" value="Aminotran_5"/>
    <property type="match status" value="2"/>
</dbReference>
<evidence type="ECO:0000256" key="10">
    <source>
        <dbReference type="ARBA" id="ARBA00047630"/>
    </source>
</evidence>
<comment type="pathway">
    <text evidence="2">Amino-acid biosynthesis; L-serine biosynthesis; L-serine from 3-phospho-D-glycerate: step 2/3.</text>
</comment>
<dbReference type="SUPFAM" id="SSF53383">
    <property type="entry name" value="PLP-dependent transferases"/>
    <property type="match status" value="1"/>
</dbReference>
<dbReference type="InterPro" id="IPR015421">
    <property type="entry name" value="PyrdxlP-dep_Trfase_major"/>
</dbReference>
<reference evidence="15" key="1">
    <citation type="submission" date="2021-03" db="EMBL/GenBank/DDBJ databases">
        <authorList>
            <person name="Tagirdzhanova G."/>
        </authorList>
    </citation>
    <scope>NUCLEOTIDE SEQUENCE</scope>
</reference>
<dbReference type="NCBIfam" id="NF003764">
    <property type="entry name" value="PRK05355.1"/>
    <property type="match status" value="1"/>
</dbReference>
<evidence type="ECO:0000256" key="2">
    <source>
        <dbReference type="ARBA" id="ARBA00005099"/>
    </source>
</evidence>
<comment type="catalytic activity">
    <reaction evidence="11">
        <text>O-phospho-L-serine + 2-oxoglutarate = 3-phosphooxypyruvate + L-glutamate</text>
        <dbReference type="Rhea" id="RHEA:14329"/>
        <dbReference type="ChEBI" id="CHEBI:16810"/>
        <dbReference type="ChEBI" id="CHEBI:18110"/>
        <dbReference type="ChEBI" id="CHEBI:29985"/>
        <dbReference type="ChEBI" id="CHEBI:57524"/>
        <dbReference type="EC" id="2.6.1.52"/>
    </reaction>
</comment>
<feature type="transmembrane region" description="Helical" evidence="13">
    <location>
        <begin position="85"/>
        <end position="111"/>
    </location>
</feature>